<evidence type="ECO:0000256" key="3">
    <source>
        <dbReference type="ARBA" id="ARBA00022692"/>
    </source>
</evidence>
<accession>A0ABY7QV80</accession>
<keyword evidence="3 6" id="KW-0812">Transmembrane</keyword>
<feature type="transmembrane region" description="Helical" evidence="6">
    <location>
        <begin position="55"/>
        <end position="75"/>
    </location>
</feature>
<dbReference type="InterPro" id="IPR003740">
    <property type="entry name" value="YitT"/>
</dbReference>
<evidence type="ECO:0000313" key="7">
    <source>
        <dbReference type="EMBL" id="WBW49945.1"/>
    </source>
</evidence>
<sequence>MPKVFYDFFQINRSILLKLLAGTSLMSFVLVNIHMQSNITEGGVLGLTMLLYKLFGWDPAVTSPLLDFAAFSLGVTYFGRKFLKRTALCSLLFALFYKLFFTLGPVLPNLYQLPAVASILGGLGIGLGCGLIVHEGIAAGGDDALALVLSNRLNLKINRVYFLTDFSILILSLTYIPVNRIGFSLLTTVVSSLVIRQIEVLLPQKNGARSTI</sequence>
<proteinExistence type="predicted"/>
<feature type="transmembrane region" description="Helical" evidence="6">
    <location>
        <begin position="113"/>
        <end position="133"/>
    </location>
</feature>
<evidence type="ECO:0000256" key="5">
    <source>
        <dbReference type="ARBA" id="ARBA00023136"/>
    </source>
</evidence>
<evidence type="ECO:0000313" key="8">
    <source>
        <dbReference type="Proteomes" id="UP001210339"/>
    </source>
</evidence>
<dbReference type="Proteomes" id="UP001210339">
    <property type="component" value="Chromosome"/>
</dbReference>
<feature type="transmembrane region" description="Helical" evidence="6">
    <location>
        <begin position="87"/>
        <end position="107"/>
    </location>
</feature>
<feature type="transmembrane region" description="Helical" evidence="6">
    <location>
        <begin position="160"/>
        <end position="177"/>
    </location>
</feature>
<keyword evidence="2" id="KW-1003">Cell membrane</keyword>
<evidence type="ECO:0000256" key="6">
    <source>
        <dbReference type="SAM" id="Phobius"/>
    </source>
</evidence>
<gene>
    <name evidence="7" type="ORF">O6R05_08055</name>
</gene>
<evidence type="ECO:0000256" key="4">
    <source>
        <dbReference type="ARBA" id="ARBA00022989"/>
    </source>
</evidence>
<dbReference type="PANTHER" id="PTHR33545">
    <property type="entry name" value="UPF0750 MEMBRANE PROTEIN YITT-RELATED"/>
    <property type="match status" value="1"/>
</dbReference>
<feature type="transmembrane region" description="Helical" evidence="6">
    <location>
        <begin position="15"/>
        <end position="35"/>
    </location>
</feature>
<dbReference type="EMBL" id="CP115667">
    <property type="protein sequence ID" value="WBW49945.1"/>
    <property type="molecule type" value="Genomic_DNA"/>
</dbReference>
<keyword evidence="4 6" id="KW-1133">Transmembrane helix</keyword>
<comment type="subcellular location">
    <subcellularLocation>
        <location evidence="1">Cell membrane</location>
        <topology evidence="1">Multi-pass membrane protein</topology>
    </subcellularLocation>
</comment>
<evidence type="ECO:0000256" key="1">
    <source>
        <dbReference type="ARBA" id="ARBA00004651"/>
    </source>
</evidence>
<dbReference type="RefSeq" id="WP_271191476.1">
    <property type="nucleotide sequence ID" value="NZ_CP115667.1"/>
</dbReference>
<reference evidence="7 8" key="1">
    <citation type="submission" date="2023-01" db="EMBL/GenBank/DDBJ databases">
        <authorList>
            <person name="Lee S.H."/>
            <person name="Jung H.S."/>
            <person name="Yun J.U."/>
        </authorList>
    </citation>
    <scope>NUCLEOTIDE SEQUENCE [LARGE SCALE GENOMIC DNA]</scope>
    <source>
        <strain evidence="7 8">CBA3646</strain>
    </source>
</reference>
<organism evidence="7 8">
    <name type="scientific">Peptoniphilus equinus</name>
    <dbReference type="NCBI Taxonomy" id="3016343"/>
    <lineage>
        <taxon>Bacteria</taxon>
        <taxon>Bacillati</taxon>
        <taxon>Bacillota</taxon>
        <taxon>Tissierellia</taxon>
        <taxon>Tissierellales</taxon>
        <taxon>Peptoniphilaceae</taxon>
        <taxon>Peptoniphilus</taxon>
    </lineage>
</organism>
<dbReference type="PANTHER" id="PTHR33545:SF10">
    <property type="entry name" value="UPF0750 MEMBRANE PROTEIN YPJC"/>
    <property type="match status" value="1"/>
</dbReference>
<protein>
    <submittedName>
        <fullName evidence="7">YitT family protein</fullName>
    </submittedName>
</protein>
<name>A0ABY7QV80_9FIRM</name>
<evidence type="ECO:0000256" key="2">
    <source>
        <dbReference type="ARBA" id="ARBA00022475"/>
    </source>
</evidence>
<keyword evidence="8" id="KW-1185">Reference proteome</keyword>
<dbReference type="Pfam" id="PF02588">
    <property type="entry name" value="YitT_membrane"/>
    <property type="match status" value="1"/>
</dbReference>
<dbReference type="InterPro" id="IPR051461">
    <property type="entry name" value="UPF0750_membrane"/>
</dbReference>
<keyword evidence="5 6" id="KW-0472">Membrane</keyword>